<accession>A0ABC9TPB4</accession>
<dbReference type="AlphaFoldDB" id="A0ABC9TPB4"/>
<dbReference type="Proteomes" id="UP000015750">
    <property type="component" value="Unassembled WGS sequence"/>
</dbReference>
<evidence type="ECO:0000256" key="1">
    <source>
        <dbReference type="SAM" id="SignalP"/>
    </source>
</evidence>
<evidence type="ECO:0008006" key="4">
    <source>
        <dbReference type="Google" id="ProtNLM"/>
    </source>
</evidence>
<dbReference type="RefSeq" id="WP_016626854.1">
    <property type="nucleotide sequence ID" value="NZ_KE351796.1"/>
</dbReference>
<evidence type="ECO:0000313" key="2">
    <source>
        <dbReference type="EMBL" id="EPI12594.1"/>
    </source>
</evidence>
<dbReference type="PROSITE" id="PS51257">
    <property type="entry name" value="PROKAR_LIPOPROTEIN"/>
    <property type="match status" value="1"/>
</dbReference>
<sequence>MNKKLATKVFLTIMALGIITGCSAAKNNESSSEKLTKDDQIALQSLIADLNEQNKLTNKIEKQTKNNDSAVYVSEKSNKKNLKIEMYKDETGKSYYAALTQNTYKDKNLKNKLDEETVYESYSEKQGVNPLWKKDYLKEVDNKDNKLVFKQNNL</sequence>
<name>A0ABC9TPB4_ENTFL</name>
<keyword evidence="1" id="KW-0732">Signal</keyword>
<dbReference type="EMBL" id="ATIR01000001">
    <property type="protein sequence ID" value="EPI12594.1"/>
    <property type="molecule type" value="Genomic_DNA"/>
</dbReference>
<comment type="caution">
    <text evidence="2">The sequence shown here is derived from an EMBL/GenBank/DDBJ whole genome shotgun (WGS) entry which is preliminary data.</text>
</comment>
<organism evidence="2 3">
    <name type="scientific">Enterococcus faecalis RP2S-4</name>
    <dbReference type="NCBI Taxonomy" id="1244145"/>
    <lineage>
        <taxon>Bacteria</taxon>
        <taxon>Bacillati</taxon>
        <taxon>Bacillota</taxon>
        <taxon>Bacilli</taxon>
        <taxon>Lactobacillales</taxon>
        <taxon>Enterococcaceae</taxon>
        <taxon>Enterococcus</taxon>
    </lineage>
</organism>
<gene>
    <name evidence="2" type="ORF">D358_00018</name>
</gene>
<evidence type="ECO:0000313" key="3">
    <source>
        <dbReference type="Proteomes" id="UP000015750"/>
    </source>
</evidence>
<protein>
    <recommendedName>
        <fullName evidence="4">Lipoprotein</fullName>
    </recommendedName>
</protein>
<reference evidence="2 3" key="1">
    <citation type="submission" date="2013-06" db="EMBL/GenBank/DDBJ databases">
        <authorList>
            <person name="Weinstock G."/>
            <person name="Sodergren E."/>
            <person name="Lobos E.A."/>
            <person name="Fulton L."/>
            <person name="Fulton R."/>
            <person name="Courtney L."/>
            <person name="Fronick C."/>
            <person name="O'Laughlin M."/>
            <person name="Godfrey J."/>
            <person name="Wilson R.M."/>
            <person name="Miner T."/>
            <person name="Farmer C."/>
            <person name="Delehaunty K."/>
            <person name="Cordes M."/>
            <person name="Minx P."/>
            <person name="Tomlinson C."/>
            <person name="Chen J."/>
            <person name="Wollam A."/>
            <person name="Pepin K.H."/>
            <person name="Bhonagiri V."/>
            <person name="Zhang X."/>
            <person name="Warren W."/>
            <person name="Mitreva M."/>
            <person name="Mardis E.R."/>
            <person name="Wilson R.K."/>
        </authorList>
    </citation>
    <scope>NUCLEOTIDE SEQUENCE [LARGE SCALE GENOMIC DNA]</scope>
    <source>
        <strain evidence="2 3">RP2S-4</strain>
    </source>
</reference>
<proteinExistence type="predicted"/>
<feature type="signal peptide" evidence="1">
    <location>
        <begin position="1"/>
        <end position="24"/>
    </location>
</feature>
<feature type="chain" id="PRO_5044870310" description="Lipoprotein" evidence="1">
    <location>
        <begin position="25"/>
        <end position="154"/>
    </location>
</feature>